<dbReference type="EMBL" id="JACBZM010000001">
    <property type="protein sequence ID" value="NYI45040.1"/>
    <property type="molecule type" value="Genomic_DNA"/>
</dbReference>
<dbReference type="GO" id="GO:0051213">
    <property type="term" value="F:dioxygenase activity"/>
    <property type="evidence" value="ECO:0007669"/>
    <property type="project" value="UniProtKB-KW"/>
</dbReference>
<evidence type="ECO:0000256" key="7">
    <source>
        <dbReference type="ARBA" id="ARBA00023004"/>
    </source>
</evidence>
<evidence type="ECO:0000256" key="1">
    <source>
        <dbReference type="ARBA" id="ARBA00001954"/>
    </source>
</evidence>
<feature type="domain" description="VOC" evidence="9">
    <location>
        <begin position="7"/>
        <end position="121"/>
    </location>
</feature>
<organism evidence="10 11">
    <name type="scientific">Nocardioides aromaticivorans</name>
    <dbReference type="NCBI Taxonomy" id="200618"/>
    <lineage>
        <taxon>Bacteria</taxon>
        <taxon>Bacillati</taxon>
        <taxon>Actinomycetota</taxon>
        <taxon>Actinomycetes</taxon>
        <taxon>Propionibacteriales</taxon>
        <taxon>Nocardioidaceae</taxon>
        <taxon>Nocardioides</taxon>
    </lineage>
</organism>
<name>A0A7Y9ZJE6_9ACTN</name>
<keyword evidence="7 8" id="KW-0408">Iron</keyword>
<sequence length="287" mass="31644">MTNKVRALGYLGLTTDDLQGWRELAGPLLGGQVAERGEDAIDVRLDRRDWRVRITESGTNDLQFAGWELADDRELDALVSDLVAAGHDFVDASEAHRSDRAVQRLVVGSDPDGNAVELFHSAAVSGSPFVSPRGASFETSPGVGHMVLFVSDLDRMLEFYCGLLGLKVTDVIHLSKETIYFLRCNERHHSLALVPGRENFTLQHIMLEVDSVDAVGAAFERCDVAEVAQTNLGRHSNDEMFSFYALAPGGYTVEYGAGGRLINEHEHRGASYTTTSWWGHRDLKPSR</sequence>
<evidence type="ECO:0000313" key="10">
    <source>
        <dbReference type="EMBL" id="NYI45040.1"/>
    </source>
</evidence>
<evidence type="ECO:0000256" key="2">
    <source>
        <dbReference type="ARBA" id="ARBA00008784"/>
    </source>
</evidence>
<evidence type="ECO:0000256" key="5">
    <source>
        <dbReference type="ARBA" id="ARBA00022964"/>
    </source>
</evidence>
<evidence type="ECO:0000259" key="9">
    <source>
        <dbReference type="PROSITE" id="PS51819"/>
    </source>
</evidence>
<dbReference type="InterPro" id="IPR037523">
    <property type="entry name" value="VOC_core"/>
</dbReference>
<dbReference type="Gene3D" id="3.10.180.10">
    <property type="entry name" value="2,3-Dihydroxybiphenyl 1,2-Dioxygenase, domain 1"/>
    <property type="match status" value="2"/>
</dbReference>
<comment type="cofactor">
    <cofactor evidence="1 8">
        <name>Fe(2+)</name>
        <dbReference type="ChEBI" id="CHEBI:29033"/>
    </cofactor>
</comment>
<protein>
    <submittedName>
        <fullName evidence="10">2,3-dihydroxybiphenyl 1,2-dioxygenase</fullName>
    </submittedName>
</protein>
<comment type="similarity">
    <text evidence="2 8">Belongs to the extradiol ring-cleavage dioxygenase family.</text>
</comment>
<keyword evidence="4 8" id="KW-0058">Aromatic hydrocarbons catabolism</keyword>
<comment type="caution">
    <text evidence="10">The sequence shown here is derived from an EMBL/GenBank/DDBJ whole genome shotgun (WGS) entry which is preliminary data.</text>
</comment>
<dbReference type="PROSITE" id="PS51819">
    <property type="entry name" value="VOC"/>
    <property type="match status" value="2"/>
</dbReference>
<evidence type="ECO:0000256" key="3">
    <source>
        <dbReference type="ARBA" id="ARBA00022723"/>
    </source>
</evidence>
<keyword evidence="5 8" id="KW-0223">Dioxygenase</keyword>
<proteinExistence type="inferred from homology"/>
<dbReference type="Pfam" id="PF22632">
    <property type="entry name" value="BphC_D1"/>
    <property type="match status" value="1"/>
</dbReference>
<dbReference type="CDD" id="cd07252">
    <property type="entry name" value="BphC1-RGP6_N_like"/>
    <property type="match status" value="1"/>
</dbReference>
<dbReference type="PROSITE" id="PS00082">
    <property type="entry name" value="EXTRADIOL_DIOXYGENAS"/>
    <property type="match status" value="1"/>
</dbReference>
<keyword evidence="3" id="KW-0479">Metal-binding</keyword>
<dbReference type="SUPFAM" id="SSF54593">
    <property type="entry name" value="Glyoxalase/Bleomycin resistance protein/Dihydroxybiphenyl dioxygenase"/>
    <property type="match status" value="2"/>
</dbReference>
<evidence type="ECO:0000313" key="11">
    <source>
        <dbReference type="Proteomes" id="UP000562045"/>
    </source>
</evidence>
<dbReference type="InterPro" id="IPR004360">
    <property type="entry name" value="Glyas_Fos-R_dOase_dom"/>
</dbReference>
<feature type="domain" description="VOC" evidence="9">
    <location>
        <begin position="142"/>
        <end position="258"/>
    </location>
</feature>
<dbReference type="RefSeq" id="WP_179648748.1">
    <property type="nucleotide sequence ID" value="NZ_JACBZM010000001.1"/>
</dbReference>
<dbReference type="InterPro" id="IPR050383">
    <property type="entry name" value="GlyoxalaseI/FosfomycinResist"/>
</dbReference>
<dbReference type="InterPro" id="IPR000486">
    <property type="entry name" value="Xdiol_ring_cleave_dOase_1/2"/>
</dbReference>
<dbReference type="Proteomes" id="UP000562045">
    <property type="component" value="Unassembled WGS sequence"/>
</dbReference>
<dbReference type="InterPro" id="IPR029068">
    <property type="entry name" value="Glyas_Bleomycin-R_OHBP_Dase"/>
</dbReference>
<dbReference type="AlphaFoldDB" id="A0A7Y9ZJE6"/>
<dbReference type="PANTHER" id="PTHR21366">
    <property type="entry name" value="GLYOXALASE FAMILY PROTEIN"/>
    <property type="match status" value="1"/>
</dbReference>
<evidence type="ECO:0000256" key="4">
    <source>
        <dbReference type="ARBA" id="ARBA00022797"/>
    </source>
</evidence>
<dbReference type="GO" id="GO:0008198">
    <property type="term" value="F:ferrous iron binding"/>
    <property type="evidence" value="ECO:0007669"/>
    <property type="project" value="InterPro"/>
</dbReference>
<evidence type="ECO:0000256" key="6">
    <source>
        <dbReference type="ARBA" id="ARBA00023002"/>
    </source>
</evidence>
<keyword evidence="6 8" id="KW-0560">Oxidoreductase</keyword>
<reference evidence="10 11" key="1">
    <citation type="submission" date="2020-07" db="EMBL/GenBank/DDBJ databases">
        <title>Sequencing the genomes of 1000 actinobacteria strains.</title>
        <authorList>
            <person name="Klenk H.-P."/>
        </authorList>
    </citation>
    <scope>NUCLEOTIDE SEQUENCE [LARGE SCALE GENOMIC DNA]</scope>
    <source>
        <strain evidence="10 11">DSM 15131</strain>
    </source>
</reference>
<gene>
    <name evidence="10" type="ORF">BJ993_002120</name>
</gene>
<accession>A0A7Y9ZJE6</accession>
<dbReference type="Pfam" id="PF00903">
    <property type="entry name" value="Glyoxalase"/>
    <property type="match status" value="1"/>
</dbReference>
<evidence type="ECO:0000256" key="8">
    <source>
        <dbReference type="RuleBase" id="RU000683"/>
    </source>
</evidence>